<accession>S8CBK4</accession>
<keyword evidence="2" id="KW-1185">Reference proteome</keyword>
<dbReference type="HOGENOM" id="CLU_776167_0_0_1"/>
<reference evidence="2" key="2">
    <citation type="submission" date="2013-04" db="EMBL/GenBank/DDBJ databases">
        <title>Genomic mechanisms accounting for the adaptation to parasitism in nematode-trapping fungi.</title>
        <authorList>
            <person name="Ahren D.G."/>
        </authorList>
    </citation>
    <scope>NUCLEOTIDE SEQUENCE [LARGE SCALE GENOMIC DNA]</scope>
    <source>
        <strain evidence="2">CBS 200.50</strain>
    </source>
</reference>
<dbReference type="EMBL" id="AQGS01000024">
    <property type="protein sequence ID" value="EPS45052.1"/>
    <property type="molecule type" value="Genomic_DNA"/>
</dbReference>
<dbReference type="AlphaFoldDB" id="S8CBK4"/>
<evidence type="ECO:0000313" key="2">
    <source>
        <dbReference type="Proteomes" id="UP000015100"/>
    </source>
</evidence>
<proteinExistence type="predicted"/>
<reference evidence="1 2" key="1">
    <citation type="journal article" date="2013" name="PLoS Genet.">
        <title>Genomic mechanisms accounting for the adaptation to parasitism in nematode-trapping fungi.</title>
        <authorList>
            <person name="Meerupati T."/>
            <person name="Andersson K.M."/>
            <person name="Friman E."/>
            <person name="Kumar D."/>
            <person name="Tunlid A."/>
            <person name="Ahren D."/>
        </authorList>
    </citation>
    <scope>NUCLEOTIDE SEQUENCE [LARGE SCALE GENOMIC DNA]</scope>
    <source>
        <strain evidence="1 2">CBS 200.50</strain>
    </source>
</reference>
<gene>
    <name evidence="1" type="ORF">H072_996</name>
</gene>
<name>S8CBK4_DACHA</name>
<comment type="caution">
    <text evidence="1">The sequence shown here is derived from an EMBL/GenBank/DDBJ whole genome shotgun (WGS) entry which is preliminary data.</text>
</comment>
<evidence type="ECO:0000313" key="1">
    <source>
        <dbReference type="EMBL" id="EPS45052.1"/>
    </source>
</evidence>
<protein>
    <submittedName>
        <fullName evidence="1">Uncharacterized protein</fullName>
    </submittedName>
</protein>
<dbReference type="Proteomes" id="UP000015100">
    <property type="component" value="Unassembled WGS sequence"/>
</dbReference>
<organism evidence="1 2">
    <name type="scientific">Dactylellina haptotyla (strain CBS 200.50)</name>
    <name type="common">Nematode-trapping fungus</name>
    <name type="synonym">Monacrosporium haptotylum</name>
    <dbReference type="NCBI Taxonomy" id="1284197"/>
    <lineage>
        <taxon>Eukaryota</taxon>
        <taxon>Fungi</taxon>
        <taxon>Dikarya</taxon>
        <taxon>Ascomycota</taxon>
        <taxon>Pezizomycotina</taxon>
        <taxon>Orbiliomycetes</taxon>
        <taxon>Orbiliales</taxon>
        <taxon>Orbiliaceae</taxon>
        <taxon>Dactylellina</taxon>
    </lineage>
</organism>
<sequence>MEGDDDADTNTVGRMTSFMPSCPPKIKHIVRPMAKLISGSLFDFLTISKAYRVFPNLDKDVLDAFARWYSSSGHWYLQRVKPSYTPQDSTLHVRVTHGLDLCILTVMSQAICFWNYRHVIPISFAASDIANRLNVDQWNPPLITKFSPPYNTAFLAPSLSIHTLPHTAYAPANNVSEPFNRWFPNIVLETATCPTNDPEEILRYWQTLYRSRDIWLMCSYGKVSVAILVLFIINPETNKATARMDIWRHDPRWQHPKLTDDFVLFPPPEGFTLTPPDGEEESRTNTEGRDVEKVAFSAREIFGSSPDINLSDAKITAKVRLVLDINQTRRELVREFNTHNRAGRFASRHNKGLEFEM</sequence>